<protein>
    <submittedName>
        <fullName evidence="2">Cyclophilin-like fold protein</fullName>
    </submittedName>
</protein>
<name>A0A9X3IGH4_9GAMM</name>
<evidence type="ECO:0000313" key="2">
    <source>
        <dbReference type="EMBL" id="MCX5467918.1"/>
    </source>
</evidence>
<dbReference type="Gene3D" id="2.40.100.20">
    <property type="match status" value="1"/>
</dbReference>
<dbReference type="AlphaFoldDB" id="A0A9X3IGH4"/>
<feature type="domain" description="Cyclophilin-like" evidence="1">
    <location>
        <begin position="56"/>
        <end position="159"/>
    </location>
</feature>
<dbReference type="EMBL" id="JAPKMY010000004">
    <property type="protein sequence ID" value="MCX5467918.1"/>
    <property type="molecule type" value="Genomic_DNA"/>
</dbReference>
<evidence type="ECO:0000313" key="3">
    <source>
        <dbReference type="Proteomes" id="UP001146019"/>
    </source>
</evidence>
<proteinExistence type="predicted"/>
<dbReference type="InterPro" id="IPR029000">
    <property type="entry name" value="Cyclophilin-like_dom_sf"/>
</dbReference>
<dbReference type="InterPro" id="IPR041183">
    <property type="entry name" value="Cyclophilin-like"/>
</dbReference>
<dbReference type="PROSITE" id="PS51257">
    <property type="entry name" value="PROKAR_LIPOPROTEIN"/>
    <property type="match status" value="1"/>
</dbReference>
<organism evidence="2 3">
    <name type="scientific">Acinetobacter nematophilus</name>
    <dbReference type="NCBI Taxonomy" id="2994642"/>
    <lineage>
        <taxon>Bacteria</taxon>
        <taxon>Pseudomonadati</taxon>
        <taxon>Pseudomonadota</taxon>
        <taxon>Gammaproteobacteria</taxon>
        <taxon>Moraxellales</taxon>
        <taxon>Moraxellaceae</taxon>
        <taxon>Acinetobacter</taxon>
    </lineage>
</organism>
<dbReference type="Pfam" id="PF18050">
    <property type="entry name" value="Cyclophil_like2"/>
    <property type="match status" value="1"/>
</dbReference>
<accession>A0A9X3IGH4</accession>
<keyword evidence="3" id="KW-1185">Reference proteome</keyword>
<dbReference type="SUPFAM" id="SSF50891">
    <property type="entry name" value="Cyclophilin-like"/>
    <property type="match status" value="1"/>
</dbReference>
<sequence length="164" mass="18068">MMQEIKHAFPVIGGIAVLVLTIGISACTKAKTNTEQATSQKVSRMNIRFDIEGSAQPVFVRLKDSPTTQDFIKQLPLTLELTDYAATEKIAYLPKKLTSQRAPKGHPAKAGDITYYAPWGNLAVFYKDFDGVANSLIYLGKFDTLPKAFSSDRPVKVKISNISK</sequence>
<dbReference type="Proteomes" id="UP001146019">
    <property type="component" value="Unassembled WGS sequence"/>
</dbReference>
<evidence type="ECO:0000259" key="1">
    <source>
        <dbReference type="Pfam" id="PF18050"/>
    </source>
</evidence>
<gene>
    <name evidence="2" type="ORF">OSH00_09190</name>
</gene>
<reference evidence="2" key="1">
    <citation type="submission" date="2022-11" db="EMBL/GenBank/DDBJ databases">
        <title>Biodiversity and phylogenetic relationships of bacteria.</title>
        <authorList>
            <person name="Machado R.A.R."/>
            <person name="Bhat A."/>
            <person name="Loulou A."/>
            <person name="Kallel S."/>
        </authorList>
    </citation>
    <scope>NUCLEOTIDE SEQUENCE</scope>
    <source>
        <strain evidence="2">A-IN1</strain>
    </source>
</reference>
<comment type="caution">
    <text evidence="2">The sequence shown here is derived from an EMBL/GenBank/DDBJ whole genome shotgun (WGS) entry which is preliminary data.</text>
</comment>